<gene>
    <name evidence="7" type="ORF">AGLY_006330</name>
</gene>
<feature type="transmembrane region" description="Helical" evidence="6">
    <location>
        <begin position="70"/>
        <end position="94"/>
    </location>
</feature>
<dbReference type="Proteomes" id="UP000475862">
    <property type="component" value="Unassembled WGS sequence"/>
</dbReference>
<feature type="transmembrane region" description="Helical" evidence="6">
    <location>
        <begin position="626"/>
        <end position="644"/>
    </location>
</feature>
<feature type="non-terminal residue" evidence="7">
    <location>
        <position position="1"/>
    </location>
</feature>
<comment type="subcellular location">
    <subcellularLocation>
        <location evidence="1">Cell membrane</location>
        <topology evidence="1">Multi-pass membrane protein</topology>
    </subcellularLocation>
</comment>
<feature type="transmembrane region" description="Helical" evidence="6">
    <location>
        <begin position="507"/>
        <end position="530"/>
    </location>
</feature>
<accession>A0A6G0TQR9</accession>
<feature type="transmembrane region" description="Helical" evidence="6">
    <location>
        <begin position="14"/>
        <end position="37"/>
    </location>
</feature>
<dbReference type="GO" id="GO:0005886">
    <property type="term" value="C:plasma membrane"/>
    <property type="evidence" value="ECO:0007669"/>
    <property type="project" value="UniProtKB-SubCell"/>
</dbReference>
<keyword evidence="8" id="KW-1185">Reference proteome</keyword>
<feature type="transmembrane region" description="Helical" evidence="6">
    <location>
        <begin position="455"/>
        <end position="476"/>
    </location>
</feature>
<name>A0A6G0TQR9_APHGL</name>
<evidence type="ECO:0000313" key="8">
    <source>
        <dbReference type="Proteomes" id="UP000475862"/>
    </source>
</evidence>
<dbReference type="EMBL" id="VYZN01000018">
    <property type="protein sequence ID" value="KAE9537307.1"/>
    <property type="molecule type" value="Genomic_DNA"/>
</dbReference>
<evidence type="ECO:0000256" key="6">
    <source>
        <dbReference type="SAM" id="Phobius"/>
    </source>
</evidence>
<reference evidence="7 8" key="1">
    <citation type="submission" date="2019-08" db="EMBL/GenBank/DDBJ databases">
        <title>The genome of the soybean aphid Biotype 1, its phylome, world population structure and adaptation to the North American continent.</title>
        <authorList>
            <person name="Giordano R."/>
            <person name="Donthu R.K."/>
            <person name="Hernandez A.G."/>
            <person name="Wright C.L."/>
            <person name="Zimin A.V."/>
        </authorList>
    </citation>
    <scope>NUCLEOTIDE SEQUENCE [LARGE SCALE GENOMIC DNA]</scope>
    <source>
        <tissue evidence="7">Whole aphids</tissue>
    </source>
</reference>
<dbReference type="GO" id="GO:0050909">
    <property type="term" value="P:sensory perception of taste"/>
    <property type="evidence" value="ECO:0007669"/>
    <property type="project" value="InterPro"/>
</dbReference>
<proteinExistence type="predicted"/>
<comment type="caution">
    <text evidence="7">The sequence shown here is derived from an EMBL/GenBank/DDBJ whole genome shotgun (WGS) entry which is preliminary data.</text>
</comment>
<dbReference type="Pfam" id="PF08395">
    <property type="entry name" value="7tm_7"/>
    <property type="match status" value="1"/>
</dbReference>
<evidence type="ECO:0000313" key="7">
    <source>
        <dbReference type="EMBL" id="KAE9537307.1"/>
    </source>
</evidence>
<sequence>IKNDDSEISEITSLIMLSCFELMLVGKFISTICRLFYDNQLSTVLTKLETIHEKLIQLNVVRPINIKIDWFTVVGILGINLYFLTYNMSMLFWYKYKSHHTNTLFNIRLMIEWLISNICPFVALFEYILLILYIKWLVNKINGHILEGYSTISTLRDMYLDVVECLNNANRSIYGLSGTVGLIGTNVVQILKTLYRSLFFPTENVDDVDIITSLIELSIKIINIILLYKIGHITEKEVNRMSLVLHKRSVIERNPRIKRQIKFFILRRLHEHYRFEIQQPNYLQSVLNHDNICPVNLLISHYLCKYPIQYQLELETHLFCSFFFLTKWVSIFNANPAQLKCSWLAIFILKIYTTIHNKQIKSNNHTQLLYTLEDGNYLVKTLLIYIVLKIARHLPSWLYGMVYSLRAKGVKYRSNYSEVCIKTSRIVLIMNRQIHTQTSKSNLENLSTKNLNSDAFLEVFDITLVVLIICIELIYIEQVLFVVLSKLKTIHGALIELNVVRPMKIKMNWLCTIGIFLNFTGFNIHLLILYNKTCILRKQLLLIKSCICLVRWYHVINEHILERRLYKSILRDIHLDVIECLKDGSIYGISAIVGFVASNISQIILTNYNQKIFSRNINTEVELVDVTISILTILMNIMVLYGMSHATEKEINRMSLVFYQRSVIEKIPRIKLQIKFIILRRLHEHYHFGLYGICHINPKQLLILSNKAFAYLVIQICSV</sequence>
<feature type="transmembrane region" description="Helical" evidence="6">
    <location>
        <begin position="114"/>
        <end position="134"/>
    </location>
</feature>
<keyword evidence="3 6" id="KW-0812">Transmembrane</keyword>
<feature type="transmembrane region" description="Helical" evidence="6">
    <location>
        <begin position="586"/>
        <end position="606"/>
    </location>
</feature>
<evidence type="ECO:0000256" key="4">
    <source>
        <dbReference type="ARBA" id="ARBA00022989"/>
    </source>
</evidence>
<dbReference type="OrthoDB" id="6618169at2759"/>
<dbReference type="InterPro" id="IPR013604">
    <property type="entry name" value="7TM_chemorcpt"/>
</dbReference>
<evidence type="ECO:0000256" key="3">
    <source>
        <dbReference type="ARBA" id="ARBA00022692"/>
    </source>
</evidence>
<protein>
    <submittedName>
        <fullName evidence="7">Uncharacterized protein</fullName>
    </submittedName>
</protein>
<evidence type="ECO:0000256" key="1">
    <source>
        <dbReference type="ARBA" id="ARBA00004651"/>
    </source>
</evidence>
<dbReference type="AlphaFoldDB" id="A0A6G0TQR9"/>
<evidence type="ECO:0000256" key="2">
    <source>
        <dbReference type="ARBA" id="ARBA00022475"/>
    </source>
</evidence>
<keyword evidence="4 6" id="KW-1133">Transmembrane helix</keyword>
<keyword evidence="2" id="KW-1003">Cell membrane</keyword>
<keyword evidence="5 6" id="KW-0472">Membrane</keyword>
<evidence type="ECO:0000256" key="5">
    <source>
        <dbReference type="ARBA" id="ARBA00023136"/>
    </source>
</evidence>
<organism evidence="7 8">
    <name type="scientific">Aphis glycines</name>
    <name type="common">Soybean aphid</name>
    <dbReference type="NCBI Taxonomy" id="307491"/>
    <lineage>
        <taxon>Eukaryota</taxon>
        <taxon>Metazoa</taxon>
        <taxon>Ecdysozoa</taxon>
        <taxon>Arthropoda</taxon>
        <taxon>Hexapoda</taxon>
        <taxon>Insecta</taxon>
        <taxon>Pterygota</taxon>
        <taxon>Neoptera</taxon>
        <taxon>Paraneoptera</taxon>
        <taxon>Hemiptera</taxon>
        <taxon>Sternorrhyncha</taxon>
        <taxon>Aphidomorpha</taxon>
        <taxon>Aphidoidea</taxon>
        <taxon>Aphididae</taxon>
        <taxon>Aphidini</taxon>
        <taxon>Aphis</taxon>
        <taxon>Aphis</taxon>
    </lineage>
</organism>